<dbReference type="SUPFAM" id="SSF55781">
    <property type="entry name" value="GAF domain-like"/>
    <property type="match status" value="1"/>
</dbReference>
<dbReference type="Gene3D" id="3.30.450.40">
    <property type="match status" value="1"/>
</dbReference>
<dbReference type="GO" id="GO:0052621">
    <property type="term" value="F:diguanylate cyclase activity"/>
    <property type="evidence" value="ECO:0007669"/>
    <property type="project" value="UniProtKB-EC"/>
</dbReference>
<dbReference type="Pfam" id="PF01590">
    <property type="entry name" value="GAF"/>
    <property type="match status" value="1"/>
</dbReference>
<dbReference type="PATRIC" id="fig|1162668.3.peg.2425"/>
<dbReference type="eggNOG" id="COG3706">
    <property type="taxonomic scope" value="Bacteria"/>
</dbReference>
<accession>I0IR23</accession>
<comment type="catalytic activity">
    <reaction evidence="2">
        <text>2 GTP = 3',3'-c-di-GMP + 2 diphosphate</text>
        <dbReference type="Rhea" id="RHEA:24898"/>
        <dbReference type="ChEBI" id="CHEBI:33019"/>
        <dbReference type="ChEBI" id="CHEBI:37565"/>
        <dbReference type="ChEBI" id="CHEBI:58805"/>
        <dbReference type="EC" id="2.7.7.65"/>
    </reaction>
</comment>
<dbReference type="KEGG" id="lfc:LFE_2048"/>
<dbReference type="PANTHER" id="PTHR45138:SF9">
    <property type="entry name" value="DIGUANYLATE CYCLASE DGCM-RELATED"/>
    <property type="match status" value="1"/>
</dbReference>
<reference evidence="6" key="2">
    <citation type="submission" date="2012-03" db="EMBL/GenBank/DDBJ databases">
        <title>The complete genome sequence of the pioneer microbe on fresh volcanic deposit, Leptospirillum ferrooxidans strain C2-3.</title>
        <authorList>
            <person name="Fujimura R."/>
            <person name="Sato Y."/>
            <person name="Nishizawa T."/>
            <person name="Nanba K."/>
            <person name="Oshima K."/>
            <person name="Hattori M."/>
            <person name="Kamijo T."/>
            <person name="Ohta H."/>
        </authorList>
    </citation>
    <scope>NUCLEOTIDE SEQUENCE [LARGE SCALE GENOMIC DNA]</scope>
    <source>
        <strain evidence="6">C2-3</strain>
    </source>
</reference>
<gene>
    <name evidence="5" type="primary">dgcB</name>
    <name evidence="5" type="ordered locus">LFE_2048</name>
</gene>
<proteinExistence type="predicted"/>
<dbReference type="FunFam" id="3.30.70.270:FF:000001">
    <property type="entry name" value="Diguanylate cyclase domain protein"/>
    <property type="match status" value="1"/>
</dbReference>
<keyword evidence="3" id="KW-0812">Transmembrane</keyword>
<dbReference type="Pfam" id="PF00990">
    <property type="entry name" value="GGDEF"/>
    <property type="match status" value="1"/>
</dbReference>
<evidence type="ECO:0000259" key="4">
    <source>
        <dbReference type="PROSITE" id="PS50887"/>
    </source>
</evidence>
<evidence type="ECO:0000256" key="2">
    <source>
        <dbReference type="ARBA" id="ARBA00034247"/>
    </source>
</evidence>
<dbReference type="CDD" id="cd01949">
    <property type="entry name" value="GGDEF"/>
    <property type="match status" value="1"/>
</dbReference>
<dbReference type="GO" id="GO:1902201">
    <property type="term" value="P:negative regulation of bacterial-type flagellum-dependent cell motility"/>
    <property type="evidence" value="ECO:0007669"/>
    <property type="project" value="TreeGrafter"/>
</dbReference>
<name>I0IR23_LEPFC</name>
<dbReference type="GO" id="GO:0005886">
    <property type="term" value="C:plasma membrane"/>
    <property type="evidence" value="ECO:0007669"/>
    <property type="project" value="TreeGrafter"/>
</dbReference>
<evidence type="ECO:0000256" key="3">
    <source>
        <dbReference type="SAM" id="Phobius"/>
    </source>
</evidence>
<dbReference type="InterPro" id="IPR029787">
    <property type="entry name" value="Nucleotide_cyclase"/>
</dbReference>
<dbReference type="STRING" id="1162668.LFE_2048"/>
<evidence type="ECO:0000313" key="6">
    <source>
        <dbReference type="Proteomes" id="UP000007382"/>
    </source>
</evidence>
<keyword evidence="6" id="KW-1185">Reference proteome</keyword>
<dbReference type="Gene3D" id="3.30.70.270">
    <property type="match status" value="1"/>
</dbReference>
<dbReference type="AlphaFoldDB" id="I0IR23"/>
<dbReference type="PROSITE" id="PS50887">
    <property type="entry name" value="GGDEF"/>
    <property type="match status" value="1"/>
</dbReference>
<dbReference type="GO" id="GO:0043709">
    <property type="term" value="P:cell adhesion involved in single-species biofilm formation"/>
    <property type="evidence" value="ECO:0007669"/>
    <property type="project" value="TreeGrafter"/>
</dbReference>
<evidence type="ECO:0000256" key="1">
    <source>
        <dbReference type="ARBA" id="ARBA00012528"/>
    </source>
</evidence>
<feature type="transmembrane region" description="Helical" evidence="3">
    <location>
        <begin position="172"/>
        <end position="193"/>
    </location>
</feature>
<dbReference type="SMART" id="SM00267">
    <property type="entry name" value="GGDEF"/>
    <property type="match status" value="1"/>
</dbReference>
<keyword evidence="3" id="KW-0472">Membrane</keyword>
<reference evidence="5 6" key="1">
    <citation type="journal article" date="2012" name="J. Bacteriol.">
        <title>Complete Genome Sequence of Leptospirillum ferrooxidans Strain C2-3, Isolated from a Fresh Volcanic Ash Deposit on the Island of Miyake, Japan.</title>
        <authorList>
            <person name="Fujimura R."/>
            <person name="Sato Y."/>
            <person name="Nishizawa T."/>
            <person name="Oshima K."/>
            <person name="Kim S.-W."/>
            <person name="Hattori M."/>
            <person name="Kamijo T."/>
            <person name="Ohta H."/>
        </authorList>
    </citation>
    <scope>NUCLEOTIDE SEQUENCE [LARGE SCALE GENOMIC DNA]</scope>
    <source>
        <strain evidence="5 6">C2-3</strain>
    </source>
</reference>
<dbReference type="SUPFAM" id="SSF55073">
    <property type="entry name" value="Nucleotide cyclase"/>
    <property type="match status" value="1"/>
</dbReference>
<dbReference type="SMART" id="SM00065">
    <property type="entry name" value="GAF"/>
    <property type="match status" value="1"/>
</dbReference>
<evidence type="ECO:0000313" key="5">
    <source>
        <dbReference type="EMBL" id="BAM07722.1"/>
    </source>
</evidence>
<dbReference type="InterPro" id="IPR050469">
    <property type="entry name" value="Diguanylate_Cyclase"/>
</dbReference>
<dbReference type="EC" id="2.7.7.65" evidence="1"/>
<dbReference type="PANTHER" id="PTHR45138">
    <property type="entry name" value="REGULATORY COMPONENTS OF SENSORY TRANSDUCTION SYSTEM"/>
    <property type="match status" value="1"/>
</dbReference>
<dbReference type="HOGENOM" id="CLU_034457_0_0_0"/>
<keyword evidence="3" id="KW-1133">Transmembrane helix</keyword>
<dbReference type="NCBIfam" id="TIGR00254">
    <property type="entry name" value="GGDEF"/>
    <property type="match status" value="1"/>
</dbReference>
<dbReference type="RefSeq" id="WP_014450206.1">
    <property type="nucleotide sequence ID" value="NC_017094.1"/>
</dbReference>
<dbReference type="InterPro" id="IPR000160">
    <property type="entry name" value="GGDEF_dom"/>
</dbReference>
<dbReference type="InterPro" id="IPR029016">
    <property type="entry name" value="GAF-like_dom_sf"/>
</dbReference>
<feature type="domain" description="GGDEF" evidence="4">
    <location>
        <begin position="437"/>
        <end position="567"/>
    </location>
</feature>
<dbReference type="OrthoDB" id="9812260at2"/>
<dbReference type="InterPro" id="IPR003018">
    <property type="entry name" value="GAF"/>
</dbReference>
<sequence>MKDQTIRGRLQFLLRRLRLGAGAFFILWAGFVLLYVFTGQTILKEEDEIRTTEKIESRFLSLQEPLIVYLETQSLSQKIRFDTILQSTISKMPDYSALSGEARSRLFGKRVKGMLFQVQALGNALFVPGIDQRQRQQLTLSLTNLLFETVHNDIGPFLDHLRLKERQTIHRIILVILFNLLFFVSELILFLWLEGLLKDLMENAVLKPIENLAIWAWSVAKGESPDSSSIESVPKDAEMRELIESINMMKDSLELALGQTRRKLQHNELLSMIIQASGFMSREQDVIDVSRQALVTVFGHSPVEIHFNLRKENEIDECWAIRKGGMITDQDWNGLVRCHQCEHAQKERTYLCAPILSAEETLGTITLRSEAAVEWSEEDRSFLRDVSAHVGMALSKLRLLHRHRNEAILDPLTGLYNRRYLDDFFQRVMALIRRHGKHYSFVMLDIDHFKEINDTYGHETGDQVLRELAGIIRGSMRQGEDMPSRIGGEEFALIVLGDREEALVVAEKIRKKVLDNWSPPRDLRVTISAGISELTPDCVLATVMKEADEALYQAKKEGRNRTILSGEGKSLS</sequence>
<feature type="transmembrane region" description="Helical" evidence="3">
    <location>
        <begin position="17"/>
        <end position="37"/>
    </location>
</feature>
<dbReference type="EMBL" id="AP012342">
    <property type="protein sequence ID" value="BAM07722.1"/>
    <property type="molecule type" value="Genomic_DNA"/>
</dbReference>
<protein>
    <recommendedName>
        <fullName evidence="1">diguanylate cyclase</fullName>
        <ecNumber evidence="1">2.7.7.65</ecNumber>
    </recommendedName>
</protein>
<dbReference type="Proteomes" id="UP000007382">
    <property type="component" value="Chromosome"/>
</dbReference>
<dbReference type="InterPro" id="IPR043128">
    <property type="entry name" value="Rev_trsase/Diguanyl_cyclase"/>
</dbReference>
<organism evidence="5 6">
    <name type="scientific">Leptospirillum ferrooxidans (strain C2-3)</name>
    <dbReference type="NCBI Taxonomy" id="1162668"/>
    <lineage>
        <taxon>Bacteria</taxon>
        <taxon>Pseudomonadati</taxon>
        <taxon>Nitrospirota</taxon>
        <taxon>Nitrospiria</taxon>
        <taxon>Nitrospirales</taxon>
        <taxon>Nitrospiraceae</taxon>
        <taxon>Leptospirillum</taxon>
    </lineage>
</organism>